<name>A0ACB6RH79_9PLEO</name>
<reference evidence="1" key="1">
    <citation type="journal article" date="2020" name="Stud. Mycol.">
        <title>101 Dothideomycetes genomes: a test case for predicting lifestyles and emergence of pathogens.</title>
        <authorList>
            <person name="Haridas S."/>
            <person name="Albert R."/>
            <person name="Binder M."/>
            <person name="Bloem J."/>
            <person name="Labutti K."/>
            <person name="Salamov A."/>
            <person name="Andreopoulos B."/>
            <person name="Baker S."/>
            <person name="Barry K."/>
            <person name="Bills G."/>
            <person name="Bluhm B."/>
            <person name="Cannon C."/>
            <person name="Castanera R."/>
            <person name="Culley D."/>
            <person name="Daum C."/>
            <person name="Ezra D."/>
            <person name="Gonzalez J."/>
            <person name="Henrissat B."/>
            <person name="Kuo A."/>
            <person name="Liang C."/>
            <person name="Lipzen A."/>
            <person name="Lutzoni F."/>
            <person name="Magnuson J."/>
            <person name="Mondo S."/>
            <person name="Nolan M."/>
            <person name="Ohm R."/>
            <person name="Pangilinan J."/>
            <person name="Park H.-J."/>
            <person name="Ramirez L."/>
            <person name="Alfaro M."/>
            <person name="Sun H."/>
            <person name="Tritt A."/>
            <person name="Yoshinaga Y."/>
            <person name="Zwiers L.-H."/>
            <person name="Turgeon B."/>
            <person name="Goodwin S."/>
            <person name="Spatafora J."/>
            <person name="Crous P."/>
            <person name="Grigoriev I."/>
        </authorList>
    </citation>
    <scope>NUCLEOTIDE SEQUENCE</scope>
    <source>
        <strain evidence="1">CBS 525.71</strain>
    </source>
</reference>
<dbReference type="EMBL" id="MU006762">
    <property type="protein sequence ID" value="KAF2621124.1"/>
    <property type="molecule type" value="Genomic_DNA"/>
</dbReference>
<accession>A0ACB6RH79</accession>
<comment type="caution">
    <text evidence="1">The sequence shown here is derived from an EMBL/GenBank/DDBJ whole genome shotgun (WGS) entry which is preliminary data.</text>
</comment>
<gene>
    <name evidence="1" type="ORF">BU25DRAFT_416374</name>
</gene>
<evidence type="ECO:0000313" key="1">
    <source>
        <dbReference type="EMBL" id="KAF2621124.1"/>
    </source>
</evidence>
<sequence>MFFVLPYPVKAQAYAPVGPYRPLHCFPEITNPSFDRCGVSILFDATRKAFLDKLVYLVALLKLQVVELTVFVWVVAILVL</sequence>
<proteinExistence type="predicted"/>
<evidence type="ECO:0000313" key="2">
    <source>
        <dbReference type="Proteomes" id="UP000799754"/>
    </source>
</evidence>
<keyword evidence="2" id="KW-1185">Reference proteome</keyword>
<dbReference type="Proteomes" id="UP000799754">
    <property type="component" value="Unassembled WGS sequence"/>
</dbReference>
<organism evidence="1 2">
    <name type="scientific">Macroventuria anomochaeta</name>
    <dbReference type="NCBI Taxonomy" id="301207"/>
    <lineage>
        <taxon>Eukaryota</taxon>
        <taxon>Fungi</taxon>
        <taxon>Dikarya</taxon>
        <taxon>Ascomycota</taxon>
        <taxon>Pezizomycotina</taxon>
        <taxon>Dothideomycetes</taxon>
        <taxon>Pleosporomycetidae</taxon>
        <taxon>Pleosporales</taxon>
        <taxon>Pleosporineae</taxon>
        <taxon>Didymellaceae</taxon>
        <taxon>Macroventuria</taxon>
    </lineage>
</organism>
<protein>
    <submittedName>
        <fullName evidence="1">Uncharacterized protein</fullName>
    </submittedName>
</protein>